<evidence type="ECO:0000256" key="3">
    <source>
        <dbReference type="ARBA" id="ARBA00022448"/>
    </source>
</evidence>
<evidence type="ECO:0000256" key="8">
    <source>
        <dbReference type="ARBA" id="ARBA00023004"/>
    </source>
</evidence>
<dbReference type="CDD" id="cd03214">
    <property type="entry name" value="ABC_Iron-Siderophores_B12_Hemin"/>
    <property type="match status" value="1"/>
</dbReference>
<keyword evidence="6" id="KW-0547">Nucleotide-binding</keyword>
<evidence type="ECO:0000313" key="12">
    <source>
        <dbReference type="EMBL" id="SFD77943.1"/>
    </source>
</evidence>
<organism evidence="12 13">
    <name type="scientific">Roseivivax sediminis</name>
    <dbReference type="NCBI Taxonomy" id="936889"/>
    <lineage>
        <taxon>Bacteria</taxon>
        <taxon>Pseudomonadati</taxon>
        <taxon>Pseudomonadota</taxon>
        <taxon>Alphaproteobacteria</taxon>
        <taxon>Rhodobacterales</taxon>
        <taxon>Roseobacteraceae</taxon>
        <taxon>Roseivivax</taxon>
    </lineage>
</organism>
<evidence type="ECO:0000256" key="1">
    <source>
        <dbReference type="ARBA" id="ARBA00004202"/>
    </source>
</evidence>
<dbReference type="InterPro" id="IPR003593">
    <property type="entry name" value="AAA+_ATPase"/>
</dbReference>
<dbReference type="InterPro" id="IPR027417">
    <property type="entry name" value="P-loop_NTPase"/>
</dbReference>
<keyword evidence="8" id="KW-0408">Iron</keyword>
<keyword evidence="7 12" id="KW-0067">ATP-binding</keyword>
<evidence type="ECO:0000256" key="10">
    <source>
        <dbReference type="ARBA" id="ARBA00023136"/>
    </source>
</evidence>
<dbReference type="GO" id="GO:0005524">
    <property type="term" value="F:ATP binding"/>
    <property type="evidence" value="ECO:0007669"/>
    <property type="project" value="UniProtKB-KW"/>
</dbReference>
<proteinExistence type="inferred from homology"/>
<name>A0A1I1VA31_9RHOB</name>
<feature type="domain" description="ABC transporter" evidence="11">
    <location>
        <begin position="2"/>
        <end position="235"/>
    </location>
</feature>
<evidence type="ECO:0000313" key="13">
    <source>
        <dbReference type="Proteomes" id="UP000325289"/>
    </source>
</evidence>
<evidence type="ECO:0000256" key="4">
    <source>
        <dbReference type="ARBA" id="ARBA00022475"/>
    </source>
</evidence>
<evidence type="ECO:0000256" key="9">
    <source>
        <dbReference type="ARBA" id="ARBA00023065"/>
    </source>
</evidence>
<dbReference type="Proteomes" id="UP000325289">
    <property type="component" value="Unassembled WGS sequence"/>
</dbReference>
<evidence type="ECO:0000256" key="7">
    <source>
        <dbReference type="ARBA" id="ARBA00022840"/>
    </source>
</evidence>
<dbReference type="GO" id="GO:0005886">
    <property type="term" value="C:plasma membrane"/>
    <property type="evidence" value="ECO:0007669"/>
    <property type="project" value="UniProtKB-SubCell"/>
</dbReference>
<dbReference type="GO" id="GO:0016887">
    <property type="term" value="F:ATP hydrolysis activity"/>
    <property type="evidence" value="ECO:0007669"/>
    <property type="project" value="InterPro"/>
</dbReference>
<dbReference type="PANTHER" id="PTHR42771">
    <property type="entry name" value="IRON(3+)-HYDROXAMATE IMPORT ATP-BINDING PROTEIN FHUC"/>
    <property type="match status" value="1"/>
</dbReference>
<dbReference type="SUPFAM" id="SSF52540">
    <property type="entry name" value="P-loop containing nucleoside triphosphate hydrolases"/>
    <property type="match status" value="1"/>
</dbReference>
<dbReference type="PANTHER" id="PTHR42771:SF3">
    <property type="entry name" value="PETROBACTIN IMPORT ATP-BINDING PROTEIN YCLP"/>
    <property type="match status" value="1"/>
</dbReference>
<accession>A0A1I1VA31</accession>
<evidence type="ECO:0000256" key="6">
    <source>
        <dbReference type="ARBA" id="ARBA00022741"/>
    </source>
</evidence>
<dbReference type="GO" id="GO:0006826">
    <property type="term" value="P:iron ion transport"/>
    <property type="evidence" value="ECO:0007669"/>
    <property type="project" value="UniProtKB-KW"/>
</dbReference>
<comment type="subcellular location">
    <subcellularLocation>
        <location evidence="1">Cell membrane</location>
        <topology evidence="1">Peripheral membrane protein</topology>
    </subcellularLocation>
</comment>
<evidence type="ECO:0000256" key="5">
    <source>
        <dbReference type="ARBA" id="ARBA00022496"/>
    </source>
</evidence>
<keyword evidence="4" id="KW-1003">Cell membrane</keyword>
<dbReference type="Gene3D" id="3.40.50.300">
    <property type="entry name" value="P-loop containing nucleotide triphosphate hydrolases"/>
    <property type="match status" value="1"/>
</dbReference>
<evidence type="ECO:0000259" key="11">
    <source>
        <dbReference type="PROSITE" id="PS50893"/>
    </source>
</evidence>
<keyword evidence="5" id="KW-0410">Iron transport</keyword>
<dbReference type="RefSeq" id="WP_149754938.1">
    <property type="nucleotide sequence ID" value="NZ_FOMS01000003.1"/>
</dbReference>
<dbReference type="InterPro" id="IPR017871">
    <property type="entry name" value="ABC_transporter-like_CS"/>
</dbReference>
<dbReference type="PROSITE" id="PS00211">
    <property type="entry name" value="ABC_TRANSPORTER_1"/>
    <property type="match status" value="1"/>
</dbReference>
<keyword evidence="3" id="KW-0813">Transport</keyword>
<dbReference type="SMART" id="SM00382">
    <property type="entry name" value="AAA"/>
    <property type="match status" value="1"/>
</dbReference>
<dbReference type="Pfam" id="PF00005">
    <property type="entry name" value="ABC_tran"/>
    <property type="match status" value="1"/>
</dbReference>
<protein>
    <submittedName>
        <fullName evidence="12">Iron complex transport system ATP-binding protein</fullName>
    </submittedName>
</protein>
<evidence type="ECO:0000256" key="2">
    <source>
        <dbReference type="ARBA" id="ARBA00005417"/>
    </source>
</evidence>
<keyword evidence="10" id="KW-0472">Membrane</keyword>
<dbReference type="OrthoDB" id="9805601at2"/>
<sequence length="250" mass="26368">MIETQSLCVSLGGAQVVHDIDLTVERGRLTALVGPNGAGKSTLLAALGRLVPPAAGAIRVDGTEIGRIPSPDLARRLAILRQNAVIAPRLSVADLVGFGRYPHSGGRLTAQDHDIVRDCLADLDLTDLAGRYLDTVSGGQRQRALIAMTLAQTPDALLLDEPLNNLDLSHVRRVMAVARARAETGAAVAVVLHDLTVAARHADHIVALKSGRVFASGPPEEVVTPEILSALYDTPLEVHDIAGKRVVLTV</sequence>
<dbReference type="EMBL" id="FOMS01000003">
    <property type="protein sequence ID" value="SFD77943.1"/>
    <property type="molecule type" value="Genomic_DNA"/>
</dbReference>
<dbReference type="AlphaFoldDB" id="A0A1I1VA31"/>
<comment type="similarity">
    <text evidence="2">Belongs to the ABC transporter superfamily.</text>
</comment>
<keyword evidence="9" id="KW-0406">Ion transport</keyword>
<keyword evidence="13" id="KW-1185">Reference proteome</keyword>
<dbReference type="InterPro" id="IPR051535">
    <property type="entry name" value="Siderophore_ABC-ATPase"/>
</dbReference>
<dbReference type="InterPro" id="IPR003439">
    <property type="entry name" value="ABC_transporter-like_ATP-bd"/>
</dbReference>
<reference evidence="12 13" key="1">
    <citation type="submission" date="2016-10" db="EMBL/GenBank/DDBJ databases">
        <authorList>
            <person name="Varghese N."/>
            <person name="Submissions S."/>
        </authorList>
    </citation>
    <scope>NUCLEOTIDE SEQUENCE [LARGE SCALE GENOMIC DNA]</scope>
    <source>
        <strain evidence="13">YIM D21,KCTC 23444,ACCC 10710</strain>
    </source>
</reference>
<dbReference type="FunFam" id="3.40.50.300:FF:000134">
    <property type="entry name" value="Iron-enterobactin ABC transporter ATP-binding protein"/>
    <property type="match status" value="1"/>
</dbReference>
<gene>
    <name evidence="12" type="ORF">SAMN04515678_10312</name>
</gene>
<dbReference type="PROSITE" id="PS50893">
    <property type="entry name" value="ABC_TRANSPORTER_2"/>
    <property type="match status" value="1"/>
</dbReference>